<reference evidence="9" key="2">
    <citation type="submission" date="2015-03" db="UniProtKB">
        <authorList>
            <consortium name="EnsemblPlants"/>
        </authorList>
    </citation>
    <scope>IDENTIFICATION</scope>
</reference>
<dbReference type="GO" id="GO:0010143">
    <property type="term" value="P:cutin biosynthetic process"/>
    <property type="evidence" value="ECO:0007669"/>
    <property type="project" value="TreeGrafter"/>
</dbReference>
<comment type="subcellular location">
    <subcellularLocation>
        <location evidence="1">Membrane</location>
        <topology evidence="1">Multi-pass membrane protein</topology>
    </subcellularLocation>
</comment>
<keyword evidence="6 7" id="KW-0472">Membrane</keyword>
<evidence type="ECO:0000256" key="5">
    <source>
        <dbReference type="ARBA" id="ARBA00022989"/>
    </source>
</evidence>
<dbReference type="Gramene" id="OBART05G09950.1">
    <property type="protein sequence ID" value="OBART05G09950.1"/>
    <property type="gene ID" value="OBART05G09950"/>
</dbReference>
<reference evidence="9" key="1">
    <citation type="journal article" date="2009" name="Rice">
        <title>De Novo Next Generation Sequencing of Plant Genomes.</title>
        <authorList>
            <person name="Rounsley S."/>
            <person name="Marri P.R."/>
            <person name="Yu Y."/>
            <person name="He R."/>
            <person name="Sisneros N."/>
            <person name="Goicoechea J.L."/>
            <person name="Lee S.J."/>
            <person name="Angelova A."/>
            <person name="Kudrna D."/>
            <person name="Luo M."/>
            <person name="Affourtit J."/>
            <person name="Desany B."/>
            <person name="Knight J."/>
            <person name="Niazi F."/>
            <person name="Egholm M."/>
            <person name="Wing R.A."/>
        </authorList>
    </citation>
    <scope>NUCLEOTIDE SEQUENCE [LARGE SCALE GENOMIC DNA]</scope>
    <source>
        <strain evidence="9">cv. IRGC 105608</strain>
    </source>
</reference>
<dbReference type="PaxDb" id="65489-OBART05G09950.1"/>
<dbReference type="InterPro" id="IPR002123">
    <property type="entry name" value="Plipid/glycerol_acylTrfase"/>
</dbReference>
<keyword evidence="10" id="KW-1185">Reference proteome</keyword>
<evidence type="ECO:0000313" key="10">
    <source>
        <dbReference type="Proteomes" id="UP000026960"/>
    </source>
</evidence>
<dbReference type="Pfam" id="PF23270">
    <property type="entry name" value="HAD_RAM2_N"/>
    <property type="match status" value="1"/>
</dbReference>
<feature type="domain" description="Phospholipid/glycerol acyltransferase" evidence="8">
    <location>
        <begin position="353"/>
        <end position="454"/>
    </location>
</feature>
<dbReference type="eggNOG" id="ENOG502QRJ7">
    <property type="taxonomic scope" value="Eukaryota"/>
</dbReference>
<dbReference type="PANTHER" id="PTHR15486">
    <property type="entry name" value="ANCIENT UBIQUITOUS PROTEIN"/>
    <property type="match status" value="1"/>
</dbReference>
<keyword evidence="3" id="KW-0808">Transferase</keyword>
<evidence type="ECO:0000256" key="2">
    <source>
        <dbReference type="ARBA" id="ARBA00007937"/>
    </source>
</evidence>
<keyword evidence="5 7" id="KW-1133">Transmembrane helix</keyword>
<evidence type="ECO:0000259" key="8">
    <source>
        <dbReference type="SMART" id="SM00563"/>
    </source>
</evidence>
<dbReference type="InterPro" id="IPR056462">
    <property type="entry name" value="HAD_RAM2/GPAT1-8"/>
</dbReference>
<dbReference type="SUPFAM" id="SSF69593">
    <property type="entry name" value="Glycerol-3-phosphate (1)-acyltransferase"/>
    <property type="match status" value="1"/>
</dbReference>
<name>A0A0D3G5G8_9ORYZ</name>
<dbReference type="AlphaFoldDB" id="A0A0D3G5G8"/>
<dbReference type="GO" id="GO:0016791">
    <property type="term" value="F:phosphatase activity"/>
    <property type="evidence" value="ECO:0007669"/>
    <property type="project" value="TreeGrafter"/>
</dbReference>
<dbReference type="Proteomes" id="UP000026960">
    <property type="component" value="Chromosome 5"/>
</dbReference>
<dbReference type="HOGENOM" id="CLU_028504_1_0_1"/>
<sequence length="550" mass="61251">MAKKPCEFPTAVLSFRRFLQRRFLGGRHHHRPTSTTATGAAIPPADKLHNQTVMIDLESWLLRSPMSTFPYFMIVAIEAGSFLRGLILLLIYPLLWLLLSHDMRLKAMVMVSFFGLPEKEVVRIGKAVLPKFFLEGMAMEGLEVVRNAKKVVVFSPLFPRVMVEGFLKEYIGVNAVIGREVIAVAGRYVGLLVDHIDMDDGGFVDEVMEETKRGKGDGAVGLAGVGSKMHHLFSRYCKCICSTRNSAILMQETYVVCDADKKEWQPVPREKYPKPLIFHDGRLAFKLTPCAAVAMYTYLPWGIFLAVFRSLAFGLLPYRVSVPLAAFTGMRSRLIAGPSPDATRRNSGTAGGRLYVCNHRTLLDPITVAAVLNKPITAVTYSVSPVSELIAPIRTARLTRDRDEDRRRMEALLARGDLVVCPEGTTCREPYLLRFSPLFAELTGEVTPVALETRIDMFYGTSTKPAAKWLDPFYFMLNSRPEYHVEFLQPVSTAPVDGEAGGHGHSINAANRVQRVLGEALAFELTEQTRKDKYEMLAGNKGNVKGEAKM</sequence>
<dbReference type="STRING" id="65489.A0A0D3G5G8"/>
<feature type="transmembrane region" description="Helical" evidence="7">
    <location>
        <begin position="71"/>
        <end position="99"/>
    </location>
</feature>
<evidence type="ECO:0000256" key="1">
    <source>
        <dbReference type="ARBA" id="ARBA00004141"/>
    </source>
</evidence>
<dbReference type="Pfam" id="PF01553">
    <property type="entry name" value="Acyltransferase"/>
    <property type="match status" value="1"/>
</dbReference>
<comment type="similarity">
    <text evidence="2">Belongs to the GPAT/DAPAT family.</text>
</comment>
<dbReference type="EnsemblPlants" id="OBART05G09950.1">
    <property type="protein sequence ID" value="OBART05G09950.1"/>
    <property type="gene ID" value="OBART05G09950"/>
</dbReference>
<dbReference type="PANTHER" id="PTHR15486:SF58">
    <property type="entry name" value="OS05G0280500 PROTEIN"/>
    <property type="match status" value="1"/>
</dbReference>
<evidence type="ECO:0000256" key="3">
    <source>
        <dbReference type="ARBA" id="ARBA00022679"/>
    </source>
</evidence>
<dbReference type="SMART" id="SM00563">
    <property type="entry name" value="PlsC"/>
    <property type="match status" value="1"/>
</dbReference>
<keyword evidence="4 7" id="KW-0812">Transmembrane</keyword>
<evidence type="ECO:0000256" key="6">
    <source>
        <dbReference type="ARBA" id="ARBA00023136"/>
    </source>
</evidence>
<protein>
    <recommendedName>
        <fullName evidence="8">Phospholipid/glycerol acyltransferase domain-containing protein</fullName>
    </recommendedName>
</protein>
<evidence type="ECO:0000313" key="9">
    <source>
        <dbReference type="EnsemblPlants" id="OBART05G09950.1"/>
    </source>
</evidence>
<evidence type="ECO:0000256" key="4">
    <source>
        <dbReference type="ARBA" id="ARBA00022692"/>
    </source>
</evidence>
<evidence type="ECO:0000256" key="7">
    <source>
        <dbReference type="SAM" id="Phobius"/>
    </source>
</evidence>
<dbReference type="GO" id="GO:0090447">
    <property type="term" value="F:glycerol-3-phosphate 2-O-acyltransferase activity"/>
    <property type="evidence" value="ECO:0007669"/>
    <property type="project" value="TreeGrafter"/>
</dbReference>
<dbReference type="GO" id="GO:0016020">
    <property type="term" value="C:membrane"/>
    <property type="evidence" value="ECO:0007669"/>
    <property type="project" value="UniProtKB-SubCell"/>
</dbReference>
<proteinExistence type="inferred from homology"/>
<accession>A0A0D3G5G8</accession>
<organism evidence="9">
    <name type="scientific">Oryza barthii</name>
    <dbReference type="NCBI Taxonomy" id="65489"/>
    <lineage>
        <taxon>Eukaryota</taxon>
        <taxon>Viridiplantae</taxon>
        <taxon>Streptophyta</taxon>
        <taxon>Embryophyta</taxon>
        <taxon>Tracheophyta</taxon>
        <taxon>Spermatophyta</taxon>
        <taxon>Magnoliopsida</taxon>
        <taxon>Liliopsida</taxon>
        <taxon>Poales</taxon>
        <taxon>Poaceae</taxon>
        <taxon>BOP clade</taxon>
        <taxon>Oryzoideae</taxon>
        <taxon>Oryzeae</taxon>
        <taxon>Oryzinae</taxon>
        <taxon>Oryza</taxon>
    </lineage>
</organism>